<evidence type="ECO:0000256" key="1">
    <source>
        <dbReference type="SAM" id="Phobius"/>
    </source>
</evidence>
<gene>
    <name evidence="2" type="ORF">LTR09_005243</name>
</gene>
<keyword evidence="1" id="KW-0472">Membrane</keyword>
<dbReference type="Proteomes" id="UP001271007">
    <property type="component" value="Unassembled WGS sequence"/>
</dbReference>
<evidence type="ECO:0000313" key="3">
    <source>
        <dbReference type="Proteomes" id="UP001271007"/>
    </source>
</evidence>
<name>A0AAJ0G924_9PEZI</name>
<keyword evidence="3" id="KW-1185">Reference proteome</keyword>
<feature type="transmembrane region" description="Helical" evidence="1">
    <location>
        <begin position="53"/>
        <end position="74"/>
    </location>
</feature>
<accession>A0AAJ0G924</accession>
<feature type="transmembrane region" description="Helical" evidence="1">
    <location>
        <begin position="110"/>
        <end position="133"/>
    </location>
</feature>
<keyword evidence="1" id="KW-1133">Transmembrane helix</keyword>
<keyword evidence="1" id="KW-0812">Transmembrane</keyword>
<dbReference type="AlphaFoldDB" id="A0AAJ0G924"/>
<evidence type="ECO:0000313" key="2">
    <source>
        <dbReference type="EMBL" id="KAK3053963.1"/>
    </source>
</evidence>
<reference evidence="2" key="1">
    <citation type="submission" date="2023-04" db="EMBL/GenBank/DDBJ databases">
        <title>Black Yeasts Isolated from many extreme environments.</title>
        <authorList>
            <person name="Coleine C."/>
            <person name="Stajich J.E."/>
            <person name="Selbmann L."/>
        </authorList>
    </citation>
    <scope>NUCLEOTIDE SEQUENCE</scope>
    <source>
        <strain evidence="2">CCFEE 5312</strain>
    </source>
</reference>
<evidence type="ECO:0008006" key="4">
    <source>
        <dbReference type="Google" id="ProtNLM"/>
    </source>
</evidence>
<dbReference type="EMBL" id="JAWDJX010000014">
    <property type="protein sequence ID" value="KAK3053963.1"/>
    <property type="molecule type" value="Genomic_DNA"/>
</dbReference>
<sequence length="155" mass="16923">MSNRQKSTGHLVFRDLLVFFATTWPIILVAAIYQAKVPMRAGARYFTNSYGHIGLDILCAGLSVAGVVMLYKWLAAGVPTAESEAGEPYRVLALTRCGGFKYGSKERCEVLNLTCFSLGILMGLNILACVWSSSNAAKLREELEEVKKQAARAEA</sequence>
<protein>
    <recommendedName>
        <fullName evidence="4">MARVEL domain-containing protein</fullName>
    </recommendedName>
</protein>
<comment type="caution">
    <text evidence="2">The sequence shown here is derived from an EMBL/GenBank/DDBJ whole genome shotgun (WGS) entry which is preliminary data.</text>
</comment>
<organism evidence="2 3">
    <name type="scientific">Extremus antarcticus</name>
    <dbReference type="NCBI Taxonomy" id="702011"/>
    <lineage>
        <taxon>Eukaryota</taxon>
        <taxon>Fungi</taxon>
        <taxon>Dikarya</taxon>
        <taxon>Ascomycota</taxon>
        <taxon>Pezizomycotina</taxon>
        <taxon>Dothideomycetes</taxon>
        <taxon>Dothideomycetidae</taxon>
        <taxon>Mycosphaerellales</taxon>
        <taxon>Extremaceae</taxon>
        <taxon>Extremus</taxon>
    </lineage>
</organism>
<feature type="transmembrane region" description="Helical" evidence="1">
    <location>
        <begin position="12"/>
        <end position="33"/>
    </location>
</feature>
<proteinExistence type="predicted"/>